<evidence type="ECO:0000313" key="3">
    <source>
        <dbReference type="EMBL" id="SFA97545.1"/>
    </source>
</evidence>
<keyword evidence="1" id="KW-0732">Signal</keyword>
<feature type="chain" id="PRO_5011458179" evidence="1">
    <location>
        <begin position="28"/>
        <end position="219"/>
    </location>
</feature>
<organism evidence="3 4">
    <name type="scientific">Nocardioides alpinus</name>
    <dbReference type="NCBI Taxonomy" id="748909"/>
    <lineage>
        <taxon>Bacteria</taxon>
        <taxon>Bacillati</taxon>
        <taxon>Actinomycetota</taxon>
        <taxon>Actinomycetes</taxon>
        <taxon>Propionibacteriales</taxon>
        <taxon>Nocardioidaceae</taxon>
        <taxon>Nocardioides</taxon>
    </lineage>
</organism>
<gene>
    <name evidence="2" type="ORF">CXG46_01210</name>
    <name evidence="3" type="ORF">SAMN05192575_102236</name>
</gene>
<dbReference type="Proteomes" id="UP000199113">
    <property type="component" value="Unassembled WGS sequence"/>
</dbReference>
<protein>
    <submittedName>
        <fullName evidence="3">Uncharacterized protein</fullName>
    </submittedName>
</protein>
<reference evidence="2 5" key="2">
    <citation type="submission" date="2017-12" db="EMBL/GenBank/DDBJ databases">
        <title>Pharmacopeia of the Arctic Ocean.</title>
        <authorList>
            <person name="Collins E."/>
            <person name="Ducluzeau A.-L."/>
        </authorList>
    </citation>
    <scope>NUCLEOTIDE SEQUENCE [LARGE SCALE GENOMIC DNA]</scope>
    <source>
        <strain evidence="2 5">DSM 23325</strain>
    </source>
</reference>
<name>A0A1I0X948_9ACTN</name>
<dbReference type="EMBL" id="FOKC01000002">
    <property type="protein sequence ID" value="SFA97545.1"/>
    <property type="molecule type" value="Genomic_DNA"/>
</dbReference>
<dbReference type="EMBL" id="PJBV01000010">
    <property type="protein sequence ID" value="PKH44206.1"/>
    <property type="molecule type" value="Genomic_DNA"/>
</dbReference>
<proteinExistence type="predicted"/>
<evidence type="ECO:0000313" key="5">
    <source>
        <dbReference type="Proteomes" id="UP000233565"/>
    </source>
</evidence>
<evidence type="ECO:0000256" key="1">
    <source>
        <dbReference type="SAM" id="SignalP"/>
    </source>
</evidence>
<accession>A0A1I0X948</accession>
<dbReference type="RefSeq" id="WP_091196126.1">
    <property type="nucleotide sequence ID" value="NZ_FOKC01000002.1"/>
</dbReference>
<dbReference type="STRING" id="748909.SAMN05192575_102236"/>
<evidence type="ECO:0000313" key="4">
    <source>
        <dbReference type="Proteomes" id="UP000199113"/>
    </source>
</evidence>
<sequence length="219" mass="23721">MPILHRLAAAGTALSVAAVLLATPALGDPPAPVDESLLVPTTLDSSFAFTCRERPTGPVCTGDRHIDTGWAPLDLPCHVPLHGRYVSDRHTTRYYDHDYLGYYRTFRTDDVDQLSTSPGGPTTGTIESRTRFVEPYAVPGDDSTVTIITTGTIWDIRTVGRPSIFRAVGTVVEPPGEAGTFTGRVFRDGVPTRYEDAGLEVVLPEDDFFDHVCRAATGT</sequence>
<dbReference type="OrthoDB" id="3783345at2"/>
<dbReference type="Proteomes" id="UP000233565">
    <property type="component" value="Unassembled WGS sequence"/>
</dbReference>
<reference evidence="3" key="1">
    <citation type="submission" date="2016-10" db="EMBL/GenBank/DDBJ databases">
        <authorList>
            <person name="de Groot N.N."/>
        </authorList>
    </citation>
    <scope>NUCLEOTIDE SEQUENCE [LARGE SCALE GENOMIC DNA]</scope>
    <source>
        <strain evidence="3">CGMCC 1.10697</strain>
    </source>
</reference>
<keyword evidence="5" id="KW-1185">Reference proteome</keyword>
<dbReference type="AlphaFoldDB" id="A0A1I0X948"/>
<feature type="signal peptide" evidence="1">
    <location>
        <begin position="1"/>
        <end position="27"/>
    </location>
</feature>
<evidence type="ECO:0000313" key="2">
    <source>
        <dbReference type="EMBL" id="PKH44206.1"/>
    </source>
</evidence>